<dbReference type="Pfam" id="PF26002">
    <property type="entry name" value="Beta-barrel_AprE"/>
    <property type="match status" value="1"/>
</dbReference>
<feature type="transmembrane region" description="Helical" evidence="2">
    <location>
        <begin position="30"/>
        <end position="52"/>
    </location>
</feature>
<keyword evidence="2" id="KW-1133">Transmembrane helix</keyword>
<keyword evidence="1" id="KW-0175">Coiled coil</keyword>
<accession>A0A327MUB1</accession>
<dbReference type="Proteomes" id="UP000249493">
    <property type="component" value="Unassembled WGS sequence"/>
</dbReference>
<name>A0A327MUB1_PSEFL</name>
<reference evidence="4 5" key="1">
    <citation type="submission" date="2018-06" db="EMBL/GenBank/DDBJ databases">
        <authorList>
            <person name="Zhirakovskaya E."/>
        </authorList>
    </citation>
    <scope>NUCLEOTIDE SEQUENCE [LARGE SCALE GENOMIC DNA]</scope>
    <source>
        <strain evidence="4 5">LY3</strain>
    </source>
</reference>
<dbReference type="EMBL" id="QLIN01000012">
    <property type="protein sequence ID" value="RAI65464.1"/>
    <property type="molecule type" value="Genomic_DNA"/>
</dbReference>
<keyword evidence="2" id="KW-0472">Membrane</keyword>
<dbReference type="InterPro" id="IPR058982">
    <property type="entry name" value="Beta-barrel_AprE"/>
</dbReference>
<feature type="domain" description="AprE-like beta-barrel" evidence="3">
    <location>
        <begin position="303"/>
        <end position="403"/>
    </location>
</feature>
<dbReference type="PANTHER" id="PTHR30386:SF28">
    <property type="entry name" value="EXPORTED PROTEIN"/>
    <property type="match status" value="1"/>
</dbReference>
<keyword evidence="2" id="KW-0812">Transmembrane</keyword>
<dbReference type="Gene3D" id="2.40.30.170">
    <property type="match status" value="1"/>
</dbReference>
<dbReference type="SUPFAM" id="SSF111369">
    <property type="entry name" value="HlyD-like secretion proteins"/>
    <property type="match status" value="1"/>
</dbReference>
<organism evidence="4 5">
    <name type="scientific">Pseudomonas fluorescens</name>
    <dbReference type="NCBI Taxonomy" id="294"/>
    <lineage>
        <taxon>Bacteria</taxon>
        <taxon>Pseudomonadati</taxon>
        <taxon>Pseudomonadota</taxon>
        <taxon>Gammaproteobacteria</taxon>
        <taxon>Pseudomonadales</taxon>
        <taxon>Pseudomonadaceae</taxon>
        <taxon>Pseudomonas</taxon>
    </lineage>
</organism>
<protein>
    <submittedName>
        <fullName evidence="4">HlyD family secretion protein</fullName>
    </submittedName>
</protein>
<evidence type="ECO:0000256" key="2">
    <source>
        <dbReference type="SAM" id="Phobius"/>
    </source>
</evidence>
<gene>
    <name evidence="4" type="ORF">DOZ80_23205</name>
</gene>
<evidence type="ECO:0000259" key="3">
    <source>
        <dbReference type="Pfam" id="PF26002"/>
    </source>
</evidence>
<evidence type="ECO:0000313" key="4">
    <source>
        <dbReference type="EMBL" id="RAI65464.1"/>
    </source>
</evidence>
<comment type="caution">
    <text evidence="4">The sequence shown here is derived from an EMBL/GenBank/DDBJ whole genome shotgun (WGS) entry which is preliminary data.</text>
</comment>
<evidence type="ECO:0000313" key="5">
    <source>
        <dbReference type="Proteomes" id="UP000249493"/>
    </source>
</evidence>
<sequence length="424" mass="47266">MTSKTPLFRLEALASQQANWLGEIVLVRPISFTVLTLIATLCAAMVVTFFLCGTYTKRSTVAGQLVPTSGQLKIHSPQYGLVLERFVDEGQLVKQGARLFRLSSERFAGDFGAVQAEVSDQLAQQRRSLNEELKKQTQLQVEERQSLQSKLKSLRQELMTLAQQRASQEKLVELATNAAGRYQGLMDKGYISMDQLQQRQAELLGQRQTLQRLTREATALTQQLVERRHEFSGLSALHENQLASIRRSLSSIQQEFIESEAKRTLILSAPQDGMATSILVEPGQTVDSSQPLMSIVPADSRLQVELYAPSKAIGFIHTGDPVMVRYHAYPYQKFGQHRGNVTSISKTTLSATELASVTGTVPGLGLDGEQIYRIRVDIEAQSVLAYGKPRPLQTGMLVEADILQETRRLYEWVLEPLYSLTGKL</sequence>
<feature type="coiled-coil region" evidence="1">
    <location>
        <begin position="119"/>
        <end position="230"/>
    </location>
</feature>
<dbReference type="PRINTS" id="PR01490">
    <property type="entry name" value="RTXTOXIND"/>
</dbReference>
<dbReference type="RefSeq" id="WP_111286848.1">
    <property type="nucleotide sequence ID" value="NZ_QLIN01000012.1"/>
</dbReference>
<dbReference type="AlphaFoldDB" id="A0A327MUB1"/>
<proteinExistence type="predicted"/>
<evidence type="ECO:0000256" key="1">
    <source>
        <dbReference type="SAM" id="Coils"/>
    </source>
</evidence>
<dbReference type="InterPro" id="IPR050739">
    <property type="entry name" value="MFP"/>
</dbReference>
<dbReference type="PANTHER" id="PTHR30386">
    <property type="entry name" value="MEMBRANE FUSION SUBUNIT OF EMRAB-TOLC MULTIDRUG EFFLUX PUMP"/>
    <property type="match status" value="1"/>
</dbReference>